<evidence type="ECO:0000259" key="7">
    <source>
        <dbReference type="Pfam" id="PF03888"/>
    </source>
</evidence>
<proteinExistence type="inferred from homology"/>
<feature type="compositionally biased region" description="Low complexity" evidence="5">
    <location>
        <begin position="36"/>
        <end position="54"/>
    </location>
</feature>
<feature type="signal peptide" evidence="6">
    <location>
        <begin position="1"/>
        <end position="31"/>
    </location>
</feature>
<dbReference type="Gene3D" id="2.50.20.10">
    <property type="entry name" value="Lipoprotein localisation LolA/LolB/LppX"/>
    <property type="match status" value="1"/>
</dbReference>
<sequence length="354" mass="39777">MEVCKMIFFRRPGRAWMLVIVLSTLPFHAHAESVDSASEVSTTSSETSSTSGSHEGYECSVETEATPSSATQWLERGLWASHCYAFQARAVAIDAVDVRTLALSHRIQDGIRQQVVQYLDGPSVSIERRSPVGRLAWTEENSNGELPSPARWAAHLERYYSIELEDDARVAGREAIKLIFEPHDQWRFSHEWWLDRDTGLLLKHVLIDQQGRIIETFQITQLQSPQKYTGIVRLDGPRVVLSTPWQVTWLPEGFVTQPVNFTGSDLHQRVYSDGLATVSLFVESVSDDDSTALQPGVQQLGVSAVAVDHYVTEEGRWQLVAIGELPVATLQRIVRSINFDLPQADNDPHEEDEK</sequence>
<evidence type="ECO:0000256" key="1">
    <source>
        <dbReference type="ARBA" id="ARBA00004418"/>
    </source>
</evidence>
<evidence type="ECO:0000259" key="8">
    <source>
        <dbReference type="Pfam" id="PF17188"/>
    </source>
</evidence>
<evidence type="ECO:0000256" key="5">
    <source>
        <dbReference type="SAM" id="MobiDB-lite"/>
    </source>
</evidence>
<comment type="caution">
    <text evidence="9">The sequence shown here is derived from an EMBL/GenBank/DDBJ whole genome shotgun (WGS) entry which is preliminary data.</text>
</comment>
<dbReference type="RefSeq" id="WP_240716583.1">
    <property type="nucleotide sequence ID" value="NZ_JAKVTW010000001.1"/>
</dbReference>
<reference evidence="9 10" key="1">
    <citation type="submission" date="2022-03" db="EMBL/GenBank/DDBJ databases">
        <title>Genomic signatures underlying metal tolerance in selected Arctic bacterial isolates.</title>
        <authorList>
            <person name="Thomas F.A."/>
            <person name="Venkatachalam S."/>
            <person name="Krishnan K.P."/>
        </authorList>
    </citation>
    <scope>NUCLEOTIDE SEQUENCE [LARGE SCALE GENOMIC DNA]</scope>
    <source>
        <strain evidence="9 10">HM116</strain>
    </source>
</reference>
<evidence type="ECO:0000313" key="10">
    <source>
        <dbReference type="Proteomes" id="UP001320609"/>
    </source>
</evidence>
<evidence type="ECO:0000256" key="2">
    <source>
        <dbReference type="ARBA" id="ARBA00008150"/>
    </source>
</evidence>
<comment type="subcellular location">
    <subcellularLocation>
        <location evidence="1">Periplasm</location>
    </subcellularLocation>
</comment>
<comment type="similarity">
    <text evidence="2">Belongs to the RseB family.</text>
</comment>
<dbReference type="PANTHER" id="PTHR38782:SF1">
    <property type="entry name" value="SIGMA-E FACTOR REGULATORY PROTEIN RSEB"/>
    <property type="match status" value="1"/>
</dbReference>
<dbReference type="InterPro" id="IPR005588">
    <property type="entry name" value="MucB_RseB"/>
</dbReference>
<dbReference type="Proteomes" id="UP001320609">
    <property type="component" value="Unassembled WGS sequence"/>
</dbReference>
<feature type="domain" description="MucB/RseB C-terminal" evidence="8">
    <location>
        <begin position="243"/>
        <end position="337"/>
    </location>
</feature>
<name>A0ABS9S2F8_9GAMM</name>
<accession>A0ABS9S2F8</accession>
<feature type="region of interest" description="Disordered" evidence="5">
    <location>
        <begin position="36"/>
        <end position="62"/>
    </location>
</feature>
<dbReference type="InterPro" id="IPR033436">
    <property type="entry name" value="MucB/RseB_C"/>
</dbReference>
<dbReference type="InterPro" id="IPR038484">
    <property type="entry name" value="MucB/RseB_C_sf"/>
</dbReference>
<dbReference type="Pfam" id="PF03888">
    <property type="entry name" value="MucB_RseB"/>
    <property type="match status" value="1"/>
</dbReference>
<dbReference type="PANTHER" id="PTHR38782">
    <property type="match status" value="1"/>
</dbReference>
<dbReference type="Gene3D" id="3.30.200.100">
    <property type="entry name" value="MucB/RseB, C-terminal domain"/>
    <property type="match status" value="1"/>
</dbReference>
<keyword evidence="4" id="KW-0574">Periplasm</keyword>
<evidence type="ECO:0000256" key="3">
    <source>
        <dbReference type="ARBA" id="ARBA00022729"/>
    </source>
</evidence>
<keyword evidence="10" id="KW-1185">Reference proteome</keyword>
<evidence type="ECO:0000256" key="6">
    <source>
        <dbReference type="SAM" id="SignalP"/>
    </source>
</evidence>
<protein>
    <submittedName>
        <fullName evidence="9">MucB/RseB C-terminal domain-containing protein</fullName>
    </submittedName>
</protein>
<organism evidence="9 10">
    <name type="scientific">Vreelandella neptunia</name>
    <dbReference type="NCBI Taxonomy" id="115551"/>
    <lineage>
        <taxon>Bacteria</taxon>
        <taxon>Pseudomonadati</taxon>
        <taxon>Pseudomonadota</taxon>
        <taxon>Gammaproteobacteria</taxon>
        <taxon>Oceanospirillales</taxon>
        <taxon>Halomonadaceae</taxon>
        <taxon>Vreelandella</taxon>
    </lineage>
</organism>
<keyword evidence="3 6" id="KW-0732">Signal</keyword>
<evidence type="ECO:0000313" key="9">
    <source>
        <dbReference type="EMBL" id="MCH4810300.1"/>
    </source>
</evidence>
<evidence type="ECO:0000256" key="4">
    <source>
        <dbReference type="ARBA" id="ARBA00022764"/>
    </source>
</evidence>
<feature type="chain" id="PRO_5047370918" evidence="6">
    <location>
        <begin position="32"/>
        <end position="354"/>
    </location>
</feature>
<dbReference type="InterPro" id="IPR033434">
    <property type="entry name" value="MucB/RseB_N"/>
</dbReference>
<gene>
    <name evidence="9" type="ORF">MLE19_03035</name>
</gene>
<feature type="domain" description="MucB/RseB N-terminal" evidence="7">
    <location>
        <begin position="69"/>
        <end position="226"/>
    </location>
</feature>
<dbReference type="Pfam" id="PF17188">
    <property type="entry name" value="MucB_RseB_C"/>
    <property type="match status" value="1"/>
</dbReference>
<dbReference type="CDD" id="cd16327">
    <property type="entry name" value="RseB"/>
    <property type="match status" value="1"/>
</dbReference>
<dbReference type="EMBL" id="JAKVTW010000001">
    <property type="protein sequence ID" value="MCH4810300.1"/>
    <property type="molecule type" value="Genomic_DNA"/>
</dbReference>